<feature type="transmembrane region" description="Helical" evidence="19">
    <location>
        <begin position="116"/>
        <end position="136"/>
    </location>
</feature>
<comment type="cofactor">
    <cofactor evidence="18">
        <name>Mg(2+)</name>
        <dbReference type="ChEBI" id="CHEBI:18420"/>
    </cofactor>
    <text evidence="18">Mn(2+), Zn(2+), Cd(2+) and Co(2+) support activity to lesser extents.</text>
</comment>
<evidence type="ECO:0000256" key="1">
    <source>
        <dbReference type="ARBA" id="ARBA00004651"/>
    </source>
</evidence>
<feature type="transmembrane region" description="Helical" evidence="19">
    <location>
        <begin position="157"/>
        <end position="177"/>
    </location>
</feature>
<dbReference type="CDD" id="cd14265">
    <property type="entry name" value="UDPK_IM_like"/>
    <property type="match status" value="1"/>
</dbReference>
<comment type="caution">
    <text evidence="20">The sequence shown here is derived from an EMBL/GenBank/DDBJ whole genome shotgun (WGS) entry which is preliminary data.</text>
</comment>
<evidence type="ECO:0000256" key="9">
    <source>
        <dbReference type="ARBA" id="ARBA00022840"/>
    </source>
</evidence>
<gene>
    <name evidence="20" type="ORF">ENQ20_02470</name>
</gene>
<dbReference type="PANTHER" id="PTHR34299">
    <property type="entry name" value="DIACYLGLYCEROL KINASE"/>
    <property type="match status" value="1"/>
</dbReference>
<dbReference type="InterPro" id="IPR036945">
    <property type="entry name" value="DAGK_sf"/>
</dbReference>
<accession>A0A7C1FE27</accession>
<keyword evidence="13" id="KW-0594">Phospholipid biosynthesis</keyword>
<feature type="binding site" evidence="16">
    <location>
        <position position="130"/>
    </location>
    <ligand>
        <name>substrate</name>
    </ligand>
</feature>
<keyword evidence="5" id="KW-0808">Transferase</keyword>
<dbReference type="GO" id="GO:0046872">
    <property type="term" value="F:metal ion binding"/>
    <property type="evidence" value="ECO:0007669"/>
    <property type="project" value="UniProtKB-KW"/>
</dbReference>
<evidence type="ECO:0000256" key="10">
    <source>
        <dbReference type="ARBA" id="ARBA00022989"/>
    </source>
</evidence>
<keyword evidence="4" id="KW-0444">Lipid biosynthesis</keyword>
<dbReference type="Pfam" id="PF01219">
    <property type="entry name" value="DAGK_prokar"/>
    <property type="match status" value="1"/>
</dbReference>
<feature type="transmembrane region" description="Helical" evidence="19">
    <location>
        <begin position="92"/>
        <end position="110"/>
    </location>
</feature>
<keyword evidence="7 17" id="KW-0547">Nucleotide-binding</keyword>
<dbReference type="AlphaFoldDB" id="A0A7C1FE27"/>
<reference evidence="20" key="1">
    <citation type="journal article" date="2020" name="mSystems">
        <title>Genome- and Community-Level Interaction Insights into Carbon Utilization and Element Cycling Functions of Hydrothermarchaeota in Hydrothermal Sediment.</title>
        <authorList>
            <person name="Zhou Z."/>
            <person name="Liu Y."/>
            <person name="Xu W."/>
            <person name="Pan J."/>
            <person name="Luo Z.H."/>
            <person name="Li M."/>
        </authorList>
    </citation>
    <scope>NUCLEOTIDE SEQUENCE [LARGE SCALE GENOMIC DNA]</scope>
    <source>
        <strain evidence="20">SpSt-289</strain>
    </source>
</reference>
<evidence type="ECO:0000256" key="3">
    <source>
        <dbReference type="ARBA" id="ARBA00022475"/>
    </source>
</evidence>
<evidence type="ECO:0000256" key="15">
    <source>
        <dbReference type="PIRSR" id="PIRSR600829-1"/>
    </source>
</evidence>
<dbReference type="InterPro" id="IPR000829">
    <property type="entry name" value="DAGK"/>
</dbReference>
<evidence type="ECO:0000256" key="2">
    <source>
        <dbReference type="ARBA" id="ARBA00005967"/>
    </source>
</evidence>
<protein>
    <submittedName>
        <fullName evidence="20">Diacylglycerol kinase family protein</fullName>
    </submittedName>
</protein>
<keyword evidence="3" id="KW-1003">Cell membrane</keyword>
<proteinExistence type="inferred from homology"/>
<dbReference type="InterPro" id="IPR033717">
    <property type="entry name" value="UDPK"/>
</dbReference>
<evidence type="ECO:0000256" key="14">
    <source>
        <dbReference type="ARBA" id="ARBA00023264"/>
    </source>
</evidence>
<keyword evidence="6 19" id="KW-0812">Transmembrane</keyword>
<keyword evidence="11" id="KW-0443">Lipid metabolism</keyword>
<dbReference type="GO" id="GO:0005524">
    <property type="term" value="F:ATP binding"/>
    <property type="evidence" value="ECO:0007669"/>
    <property type="project" value="UniProtKB-KW"/>
</dbReference>
<keyword evidence="12 19" id="KW-0472">Membrane</keyword>
<feature type="binding site" evidence="17">
    <location>
        <begin position="155"/>
        <end position="156"/>
    </location>
    <ligand>
        <name>ATP</name>
        <dbReference type="ChEBI" id="CHEBI:30616"/>
    </ligand>
</feature>
<evidence type="ECO:0000256" key="5">
    <source>
        <dbReference type="ARBA" id="ARBA00022679"/>
    </source>
</evidence>
<sequence>MTMRRLNAPWGRCKRRFWHNSVMQRWRGAPMNKRTEKGFHNKRILQQMIMQSSHSAQGAINGRDRGFWPGRWFSLKAALNGALHTIRTQPNVRIELTALLVVTGAAFYFRVSPLEWGVLGLTIFLVLALECINTAIETVVDLVSPHYHPMAGLAKDAAAGGMVFVVIGSLCVAAVIFGPRLWALLL</sequence>
<keyword evidence="18" id="KW-0479">Metal-binding</keyword>
<feature type="active site" description="Proton acceptor" evidence="15">
    <location>
        <position position="130"/>
    </location>
</feature>
<dbReference type="Gene3D" id="1.10.287.3610">
    <property type="match status" value="1"/>
</dbReference>
<evidence type="ECO:0000256" key="16">
    <source>
        <dbReference type="PIRSR" id="PIRSR600829-2"/>
    </source>
</evidence>
<comment type="similarity">
    <text evidence="2">Belongs to the bacterial diacylglycerol kinase family.</text>
</comment>
<dbReference type="GO" id="GO:0005886">
    <property type="term" value="C:plasma membrane"/>
    <property type="evidence" value="ECO:0007669"/>
    <property type="project" value="UniProtKB-SubCell"/>
</dbReference>
<feature type="binding site" evidence="17">
    <location>
        <position position="137"/>
    </location>
    <ligand>
        <name>ATP</name>
        <dbReference type="ChEBI" id="CHEBI:30616"/>
    </ligand>
</feature>
<keyword evidence="10 19" id="KW-1133">Transmembrane helix</keyword>
<dbReference type="GO" id="GO:0016301">
    <property type="term" value="F:kinase activity"/>
    <property type="evidence" value="ECO:0007669"/>
    <property type="project" value="UniProtKB-KW"/>
</dbReference>
<evidence type="ECO:0000256" key="19">
    <source>
        <dbReference type="SAM" id="Phobius"/>
    </source>
</evidence>
<evidence type="ECO:0000256" key="11">
    <source>
        <dbReference type="ARBA" id="ARBA00023098"/>
    </source>
</evidence>
<evidence type="ECO:0000256" key="13">
    <source>
        <dbReference type="ARBA" id="ARBA00023209"/>
    </source>
</evidence>
<dbReference type="GO" id="GO:0008654">
    <property type="term" value="P:phospholipid biosynthetic process"/>
    <property type="evidence" value="ECO:0007669"/>
    <property type="project" value="UniProtKB-KW"/>
</dbReference>
<dbReference type="EMBL" id="DSMG01000036">
    <property type="protein sequence ID" value="HDX30339.1"/>
    <property type="molecule type" value="Genomic_DNA"/>
</dbReference>
<dbReference type="PANTHER" id="PTHR34299:SF1">
    <property type="entry name" value="DIACYLGLYCEROL KINASE"/>
    <property type="match status" value="1"/>
</dbReference>
<keyword evidence="8 20" id="KW-0418">Kinase</keyword>
<keyword evidence="9 17" id="KW-0067">ATP-binding</keyword>
<name>A0A7C1FE27_9CHLR</name>
<evidence type="ECO:0000256" key="17">
    <source>
        <dbReference type="PIRSR" id="PIRSR600829-3"/>
    </source>
</evidence>
<organism evidence="20">
    <name type="scientific">Caldilinea aerophila</name>
    <dbReference type="NCBI Taxonomy" id="133453"/>
    <lineage>
        <taxon>Bacteria</taxon>
        <taxon>Bacillati</taxon>
        <taxon>Chloroflexota</taxon>
        <taxon>Caldilineae</taxon>
        <taxon>Caldilineales</taxon>
        <taxon>Caldilineaceae</taxon>
        <taxon>Caldilinea</taxon>
    </lineage>
</organism>
<evidence type="ECO:0000256" key="7">
    <source>
        <dbReference type="ARBA" id="ARBA00022741"/>
    </source>
</evidence>
<evidence type="ECO:0000256" key="4">
    <source>
        <dbReference type="ARBA" id="ARBA00022516"/>
    </source>
</evidence>
<feature type="binding site" evidence="18">
    <location>
        <position position="137"/>
    </location>
    <ligand>
        <name>a divalent metal cation</name>
        <dbReference type="ChEBI" id="CHEBI:60240"/>
    </ligand>
</feature>
<dbReference type="PROSITE" id="PS01069">
    <property type="entry name" value="DAGK_PROKAR"/>
    <property type="match status" value="1"/>
</dbReference>
<comment type="subcellular location">
    <subcellularLocation>
        <location evidence="1">Cell membrane</location>
        <topology evidence="1">Multi-pass membrane protein</topology>
    </subcellularLocation>
</comment>
<evidence type="ECO:0000256" key="8">
    <source>
        <dbReference type="ARBA" id="ARBA00022777"/>
    </source>
</evidence>
<evidence type="ECO:0000256" key="18">
    <source>
        <dbReference type="PIRSR" id="PIRSR600829-4"/>
    </source>
</evidence>
<evidence type="ECO:0000256" key="6">
    <source>
        <dbReference type="ARBA" id="ARBA00022692"/>
    </source>
</evidence>
<keyword evidence="14" id="KW-1208">Phospholipid metabolism</keyword>
<evidence type="ECO:0000313" key="20">
    <source>
        <dbReference type="EMBL" id="HDX30339.1"/>
    </source>
</evidence>
<keyword evidence="18" id="KW-0460">Magnesium</keyword>
<evidence type="ECO:0000256" key="12">
    <source>
        <dbReference type="ARBA" id="ARBA00023136"/>
    </source>
</evidence>